<dbReference type="PANTHER" id="PTHR37953:SF1">
    <property type="entry name" value="UPF0127 PROTEIN MJ1496"/>
    <property type="match status" value="1"/>
</dbReference>
<gene>
    <name evidence="2" type="ORF">SAMN03080618_01192</name>
</gene>
<dbReference type="Gene3D" id="2.60.120.1140">
    <property type="entry name" value="Protein of unknown function DUF192"/>
    <property type="match status" value="1"/>
</dbReference>
<name>A0A1I3KH47_9HYPH</name>
<keyword evidence="3" id="KW-1185">Reference proteome</keyword>
<reference evidence="3" key="1">
    <citation type="submission" date="2016-10" db="EMBL/GenBank/DDBJ databases">
        <authorList>
            <person name="Varghese N."/>
            <person name="Submissions S."/>
        </authorList>
    </citation>
    <scope>NUCLEOTIDE SEQUENCE [LARGE SCALE GENOMIC DNA]</scope>
    <source>
        <strain evidence="3">DSM 21857</strain>
    </source>
</reference>
<dbReference type="Pfam" id="PF02643">
    <property type="entry name" value="DUF192"/>
    <property type="match status" value="1"/>
</dbReference>
<dbReference type="EMBL" id="FORF01000005">
    <property type="protein sequence ID" value="SFI71660.1"/>
    <property type="molecule type" value="Genomic_DNA"/>
</dbReference>
<evidence type="ECO:0000256" key="1">
    <source>
        <dbReference type="SAM" id="SignalP"/>
    </source>
</evidence>
<evidence type="ECO:0008006" key="4">
    <source>
        <dbReference type="Google" id="ProtNLM"/>
    </source>
</evidence>
<feature type="chain" id="PRO_5017195091" description="DUF192 domain-containing protein" evidence="1">
    <location>
        <begin position="19"/>
        <end position="169"/>
    </location>
</feature>
<dbReference type="RefSeq" id="WP_091519777.1">
    <property type="nucleotide sequence ID" value="NZ_FORF01000005.1"/>
</dbReference>
<protein>
    <recommendedName>
        <fullName evidence="4">DUF192 domain-containing protein</fullName>
    </recommendedName>
</protein>
<evidence type="ECO:0000313" key="3">
    <source>
        <dbReference type="Proteomes" id="UP000242763"/>
    </source>
</evidence>
<proteinExistence type="predicted"/>
<dbReference type="InterPro" id="IPR038695">
    <property type="entry name" value="Saro_0823-like_sf"/>
</dbReference>
<accession>A0A1I3KH47</accession>
<feature type="signal peptide" evidence="1">
    <location>
        <begin position="1"/>
        <end position="18"/>
    </location>
</feature>
<dbReference type="OrthoDB" id="9808290at2"/>
<organism evidence="2 3">
    <name type="scientific">Aquamicrobium aerolatum DSM 21857</name>
    <dbReference type="NCBI Taxonomy" id="1121003"/>
    <lineage>
        <taxon>Bacteria</taxon>
        <taxon>Pseudomonadati</taxon>
        <taxon>Pseudomonadota</taxon>
        <taxon>Alphaproteobacteria</taxon>
        <taxon>Hyphomicrobiales</taxon>
        <taxon>Phyllobacteriaceae</taxon>
        <taxon>Aerobium</taxon>
    </lineage>
</organism>
<dbReference type="PANTHER" id="PTHR37953">
    <property type="entry name" value="UPF0127 PROTEIN MJ1496"/>
    <property type="match status" value="1"/>
</dbReference>
<dbReference type="AlphaFoldDB" id="A0A1I3KH47"/>
<dbReference type="InterPro" id="IPR003795">
    <property type="entry name" value="DUF192"/>
</dbReference>
<sequence>MIRIVWAAIALFTGFVTAGSPLPAYSQVAFAQGEPMILPVDAQPLVVDASTGQHKFTIEVAATDPQRSAGLMFRDDMDDDHGMLFVFERTRRLSFWMQNTPMPLDLIFINENGEIVAIRWGKPFSTDSIGPLTPARFVLELKAGTAQKAGITEGDLVRHPIIDAIAGAR</sequence>
<dbReference type="Proteomes" id="UP000242763">
    <property type="component" value="Unassembled WGS sequence"/>
</dbReference>
<dbReference type="STRING" id="1121003.SAMN03080618_01192"/>
<evidence type="ECO:0000313" key="2">
    <source>
        <dbReference type="EMBL" id="SFI71660.1"/>
    </source>
</evidence>
<keyword evidence="1" id="KW-0732">Signal</keyword>